<dbReference type="GO" id="GO:0004467">
    <property type="term" value="F:long-chain fatty acid-CoA ligase activity"/>
    <property type="evidence" value="ECO:0007669"/>
    <property type="project" value="UniProtKB-EC"/>
</dbReference>
<sequence>TVVVHHALAVAGLIGVPMNGAAPESERNAQCEGAVDVSIGDAFPACPRRIEATSIAGSAMIEDAPQPDSVHSVVFTSGTSGTPRGVMLSHGNVAAAADGAASHLGLTARDRWLGALPLFHVGGLAVLWRMAFVGGAVVFEGDDFNVGEIVRAINSGSISWISMVPTMLQRVLLRGAAPSVRVSVLVGGGPVDPGLVAQGSAQGLTILPTYGMSETTSQAVTATDGEAWGTTLAGQPLPGVTVEVLDPAGVSSMTGTGRLVISGPTVAIGTLDGQRFNGRYVTNDIGHIDETGAVRVLGRADDVVITGGENVHPQEVEDALRSCGATGAVVWGVADDEWGEVLVGAVTLGPEATINSVLDKMRSRVAPHRVPKRLRSVDEFPLLPNEKIDRRTVRATPFPFL</sequence>
<accession>A0A3B0TA80</accession>
<dbReference type="AlphaFoldDB" id="A0A3B0TA80"/>
<dbReference type="Gene3D" id="3.40.50.12780">
    <property type="entry name" value="N-terminal domain of ligase-like"/>
    <property type="match status" value="1"/>
</dbReference>
<dbReference type="InterPro" id="IPR020845">
    <property type="entry name" value="AMP-binding_CS"/>
</dbReference>
<dbReference type="InterPro" id="IPR042099">
    <property type="entry name" value="ANL_N_sf"/>
</dbReference>
<organism evidence="3">
    <name type="scientific">hydrothermal vent metagenome</name>
    <dbReference type="NCBI Taxonomy" id="652676"/>
    <lineage>
        <taxon>unclassified sequences</taxon>
        <taxon>metagenomes</taxon>
        <taxon>ecological metagenomes</taxon>
    </lineage>
</organism>
<protein>
    <submittedName>
        <fullName evidence="3">Long-chain-fatty-acid--CoA ligase</fullName>
        <ecNumber evidence="3">6.2.1.3</ecNumber>
    </submittedName>
</protein>
<dbReference type="PROSITE" id="PS00455">
    <property type="entry name" value="AMP_BINDING"/>
    <property type="match status" value="1"/>
</dbReference>
<keyword evidence="3" id="KW-0436">Ligase</keyword>
<dbReference type="InterPro" id="IPR000873">
    <property type="entry name" value="AMP-dep_synth/lig_dom"/>
</dbReference>
<dbReference type="SUPFAM" id="SSF56801">
    <property type="entry name" value="Acetyl-CoA synthetase-like"/>
    <property type="match status" value="1"/>
</dbReference>
<feature type="domain" description="AMP-binding enzyme C-terminal" evidence="2">
    <location>
        <begin position="315"/>
        <end position="387"/>
    </location>
</feature>
<dbReference type="InterPro" id="IPR045851">
    <property type="entry name" value="AMP-bd_C_sf"/>
</dbReference>
<evidence type="ECO:0000259" key="2">
    <source>
        <dbReference type="Pfam" id="PF13193"/>
    </source>
</evidence>
<gene>
    <name evidence="3" type="ORF">MNBD_ACTINO02-1024</name>
</gene>
<evidence type="ECO:0000259" key="1">
    <source>
        <dbReference type="Pfam" id="PF00501"/>
    </source>
</evidence>
<feature type="domain" description="AMP-dependent synthetase/ligase" evidence="1">
    <location>
        <begin position="59"/>
        <end position="269"/>
    </location>
</feature>
<dbReference type="Pfam" id="PF00501">
    <property type="entry name" value="AMP-binding"/>
    <property type="match status" value="1"/>
</dbReference>
<reference evidence="3" key="1">
    <citation type="submission" date="2018-06" db="EMBL/GenBank/DDBJ databases">
        <authorList>
            <person name="Zhirakovskaya E."/>
        </authorList>
    </citation>
    <scope>NUCLEOTIDE SEQUENCE</scope>
</reference>
<dbReference type="GO" id="GO:0031956">
    <property type="term" value="F:medium-chain fatty acid-CoA ligase activity"/>
    <property type="evidence" value="ECO:0007669"/>
    <property type="project" value="TreeGrafter"/>
</dbReference>
<dbReference type="EMBL" id="UOEK01000515">
    <property type="protein sequence ID" value="VAW09009.1"/>
    <property type="molecule type" value="Genomic_DNA"/>
</dbReference>
<dbReference type="PANTHER" id="PTHR43201">
    <property type="entry name" value="ACYL-COA SYNTHETASE"/>
    <property type="match status" value="1"/>
</dbReference>
<feature type="non-terminal residue" evidence="3">
    <location>
        <position position="1"/>
    </location>
</feature>
<proteinExistence type="predicted"/>
<dbReference type="Pfam" id="PF13193">
    <property type="entry name" value="AMP-binding_C"/>
    <property type="match status" value="1"/>
</dbReference>
<evidence type="ECO:0000313" key="3">
    <source>
        <dbReference type="EMBL" id="VAW09009.1"/>
    </source>
</evidence>
<dbReference type="EC" id="6.2.1.3" evidence="3"/>
<name>A0A3B0TA80_9ZZZZ</name>
<dbReference type="Gene3D" id="3.30.300.30">
    <property type="match status" value="1"/>
</dbReference>
<dbReference type="PANTHER" id="PTHR43201:SF32">
    <property type="entry name" value="2-SUCCINYLBENZOATE--COA LIGASE, CHLOROPLASTIC_PEROXISOMAL"/>
    <property type="match status" value="1"/>
</dbReference>
<dbReference type="InterPro" id="IPR025110">
    <property type="entry name" value="AMP-bd_C"/>
</dbReference>